<feature type="compositionally biased region" description="Acidic residues" evidence="1">
    <location>
        <begin position="271"/>
        <end position="283"/>
    </location>
</feature>
<protein>
    <submittedName>
        <fullName evidence="2">Uncharacterized protein</fullName>
    </submittedName>
</protein>
<accession>A0A813CG07</accession>
<evidence type="ECO:0000313" key="2">
    <source>
        <dbReference type="EMBL" id="CAE7942042.1"/>
    </source>
</evidence>
<evidence type="ECO:0000313" key="3">
    <source>
        <dbReference type="Proteomes" id="UP000601435"/>
    </source>
</evidence>
<evidence type="ECO:0000256" key="1">
    <source>
        <dbReference type="SAM" id="MobiDB-lite"/>
    </source>
</evidence>
<feature type="region of interest" description="Disordered" evidence="1">
    <location>
        <begin position="260"/>
        <end position="283"/>
    </location>
</feature>
<dbReference type="AlphaFoldDB" id="A0A813CG07"/>
<reference evidence="2" key="1">
    <citation type="submission" date="2021-02" db="EMBL/GenBank/DDBJ databases">
        <authorList>
            <person name="Dougan E. K."/>
            <person name="Rhodes N."/>
            <person name="Thang M."/>
            <person name="Chan C."/>
        </authorList>
    </citation>
    <scope>NUCLEOTIDE SEQUENCE</scope>
</reference>
<keyword evidence="3" id="KW-1185">Reference proteome</keyword>
<gene>
    <name evidence="2" type="ORF">SNEC2469_LOCUS34504</name>
</gene>
<organism evidence="2 3">
    <name type="scientific">Symbiodinium necroappetens</name>
    <dbReference type="NCBI Taxonomy" id="1628268"/>
    <lineage>
        <taxon>Eukaryota</taxon>
        <taxon>Sar</taxon>
        <taxon>Alveolata</taxon>
        <taxon>Dinophyceae</taxon>
        <taxon>Suessiales</taxon>
        <taxon>Symbiodiniaceae</taxon>
        <taxon>Symbiodinium</taxon>
    </lineage>
</organism>
<dbReference type="Proteomes" id="UP000601435">
    <property type="component" value="Unassembled WGS sequence"/>
</dbReference>
<dbReference type="EMBL" id="CAJNJA010095560">
    <property type="protein sequence ID" value="CAE7942042.1"/>
    <property type="molecule type" value="Genomic_DNA"/>
</dbReference>
<proteinExistence type="predicted"/>
<name>A0A813CG07_9DINO</name>
<sequence length="283" mass="31538">MVLDTACQRTCCGRTWAQRHFNYLSGIPLEPAKAQIHDKFQFGKGAPVEADCRAYVPVSFSDHPPLLIGTGVLGADVPLLASNVLLKALGMILDLPDMKVSHDMLVTPPTWLVRWRRLVTCLRNFRAHLYLTMVRAVRLGICEHQWLLEATPPRLDPNFQVRQDTCVQQKMGVGRRPRAMGAQTIRRIFTLIGAAIALFGQHPGEPSSGSPTVDFIAGGPSQDEYGATQAEHSDFINGIRADFRKRRNNEPEIDHWALLRGPMPNDHSEEISSEELDLDNVDG</sequence>
<comment type="caution">
    <text evidence="2">The sequence shown here is derived from an EMBL/GenBank/DDBJ whole genome shotgun (WGS) entry which is preliminary data.</text>
</comment>